<accession>A0A645E8E0</accession>
<dbReference type="FunFam" id="3.10.20.30:FF:000002">
    <property type="entry name" value="GTP pyrophosphokinase (RelA/SpoT)"/>
    <property type="match status" value="1"/>
</dbReference>
<dbReference type="PROSITE" id="PS51880">
    <property type="entry name" value="TGS"/>
    <property type="match status" value="1"/>
</dbReference>
<sequence>MKDLIKWQKGDDEINNYQLKVLTNYIYVFTPKGDILQLPKGSTALDFAYRVHTSVGDRCKGVKINGKMGKIDDELKTGDMIEALLGKKTNVNKNWLDIVKTSFAREHIRKMVKIDDQNF</sequence>
<dbReference type="PANTHER" id="PTHR43061">
    <property type="entry name" value="GTP DIPHOSPHOKINASE RSH1, CHLOROPLASTIC-RELATED"/>
    <property type="match status" value="1"/>
</dbReference>
<organism evidence="3">
    <name type="scientific">bioreactor metagenome</name>
    <dbReference type="NCBI Taxonomy" id="1076179"/>
    <lineage>
        <taxon>unclassified sequences</taxon>
        <taxon>metagenomes</taxon>
        <taxon>ecological metagenomes</taxon>
    </lineage>
</organism>
<comment type="caution">
    <text evidence="3">The sequence shown here is derived from an EMBL/GenBank/DDBJ whole genome shotgun (WGS) entry which is preliminary data.</text>
</comment>
<dbReference type="InterPro" id="IPR004095">
    <property type="entry name" value="TGS"/>
</dbReference>
<evidence type="ECO:0000256" key="1">
    <source>
        <dbReference type="ARBA" id="ARBA00007476"/>
    </source>
</evidence>
<dbReference type="GO" id="GO:0008728">
    <property type="term" value="F:GTP diphosphokinase activity"/>
    <property type="evidence" value="ECO:0007669"/>
    <property type="project" value="UniProtKB-EC"/>
</dbReference>
<dbReference type="InterPro" id="IPR012675">
    <property type="entry name" value="Beta-grasp_dom_sf"/>
</dbReference>
<evidence type="ECO:0000313" key="3">
    <source>
        <dbReference type="EMBL" id="MPM98167.1"/>
    </source>
</evidence>
<comment type="similarity">
    <text evidence="1">Belongs to the RelA/SpoT family.</text>
</comment>
<dbReference type="InterPro" id="IPR012676">
    <property type="entry name" value="TGS-like"/>
</dbReference>
<dbReference type="EC" id="2.7.6.5" evidence="3"/>
<dbReference type="GO" id="GO:0016301">
    <property type="term" value="F:kinase activity"/>
    <property type="evidence" value="ECO:0007669"/>
    <property type="project" value="UniProtKB-KW"/>
</dbReference>
<keyword evidence="3" id="KW-0808">Transferase</keyword>
<feature type="domain" description="TGS" evidence="2">
    <location>
        <begin position="24"/>
        <end position="85"/>
    </location>
</feature>
<dbReference type="Pfam" id="PF02824">
    <property type="entry name" value="TGS"/>
    <property type="match status" value="1"/>
</dbReference>
<dbReference type="EMBL" id="VSSQ01044352">
    <property type="protein sequence ID" value="MPM98167.1"/>
    <property type="molecule type" value="Genomic_DNA"/>
</dbReference>
<dbReference type="SUPFAM" id="SSF81271">
    <property type="entry name" value="TGS-like"/>
    <property type="match status" value="1"/>
</dbReference>
<evidence type="ECO:0000259" key="2">
    <source>
        <dbReference type="PROSITE" id="PS51880"/>
    </source>
</evidence>
<gene>
    <name evidence="3" type="primary">relA_42</name>
    <name evidence="3" type="ORF">SDC9_145350</name>
</gene>
<dbReference type="CDD" id="cd01668">
    <property type="entry name" value="TGS_RSH"/>
    <property type="match status" value="1"/>
</dbReference>
<proteinExistence type="inferred from homology"/>
<dbReference type="InterPro" id="IPR033655">
    <property type="entry name" value="TGS_RelA/SpoT"/>
</dbReference>
<keyword evidence="3" id="KW-0418">Kinase</keyword>
<protein>
    <submittedName>
        <fullName evidence="3">GTP pyrophosphokinase</fullName>
        <ecNumber evidence="3">2.7.6.5</ecNumber>
    </submittedName>
</protein>
<name>A0A645E8E0_9ZZZZ</name>
<reference evidence="3" key="1">
    <citation type="submission" date="2019-08" db="EMBL/GenBank/DDBJ databases">
        <authorList>
            <person name="Kucharzyk K."/>
            <person name="Murdoch R.W."/>
            <person name="Higgins S."/>
            <person name="Loffler F."/>
        </authorList>
    </citation>
    <scope>NUCLEOTIDE SEQUENCE</scope>
</reference>
<dbReference type="PANTHER" id="PTHR43061:SF1">
    <property type="entry name" value="GTP DIPHOSPHOKINASE RSH1, CHLOROPLASTIC-RELATED"/>
    <property type="match status" value="1"/>
</dbReference>
<dbReference type="Gene3D" id="3.10.20.30">
    <property type="match status" value="1"/>
</dbReference>
<dbReference type="AlphaFoldDB" id="A0A645E8E0"/>